<name>A0A2L1GLX4_9BACT</name>
<proteinExistence type="predicted"/>
<dbReference type="SMART" id="SM00342">
    <property type="entry name" value="HTH_ARAC"/>
    <property type="match status" value="1"/>
</dbReference>
<accession>A0A2L1GLX4</accession>
<evidence type="ECO:0000256" key="3">
    <source>
        <dbReference type="ARBA" id="ARBA00023163"/>
    </source>
</evidence>
<dbReference type="Pfam" id="PF12833">
    <property type="entry name" value="HTH_18"/>
    <property type="match status" value="1"/>
</dbReference>
<evidence type="ECO:0000313" key="5">
    <source>
        <dbReference type="EMBL" id="AVD70636.1"/>
    </source>
</evidence>
<dbReference type="InterPro" id="IPR053142">
    <property type="entry name" value="PchR_regulatory_protein"/>
</dbReference>
<organism evidence="5 6">
    <name type="scientific">Desulfobulbus oralis</name>
    <dbReference type="NCBI Taxonomy" id="1986146"/>
    <lineage>
        <taxon>Bacteria</taxon>
        <taxon>Pseudomonadati</taxon>
        <taxon>Thermodesulfobacteriota</taxon>
        <taxon>Desulfobulbia</taxon>
        <taxon>Desulfobulbales</taxon>
        <taxon>Desulfobulbaceae</taxon>
        <taxon>Desulfobulbus</taxon>
    </lineage>
</organism>
<dbReference type="KEGG" id="deo:CAY53_03335"/>
<dbReference type="OrthoDB" id="5421880at2"/>
<evidence type="ECO:0000259" key="4">
    <source>
        <dbReference type="PROSITE" id="PS01124"/>
    </source>
</evidence>
<dbReference type="RefSeq" id="WP_104935930.1">
    <property type="nucleotide sequence ID" value="NZ_CP021255.1"/>
</dbReference>
<dbReference type="Gene3D" id="1.10.10.60">
    <property type="entry name" value="Homeodomain-like"/>
    <property type="match status" value="1"/>
</dbReference>
<evidence type="ECO:0000256" key="1">
    <source>
        <dbReference type="ARBA" id="ARBA00023015"/>
    </source>
</evidence>
<dbReference type="EMBL" id="CP021255">
    <property type="protein sequence ID" value="AVD70636.1"/>
    <property type="molecule type" value="Genomic_DNA"/>
</dbReference>
<evidence type="ECO:0000313" key="6">
    <source>
        <dbReference type="Proteomes" id="UP000239867"/>
    </source>
</evidence>
<reference evidence="5" key="1">
    <citation type="submission" date="2017-05" db="EMBL/GenBank/DDBJ databases">
        <authorList>
            <person name="Song R."/>
            <person name="Chenine A.L."/>
            <person name="Ruprecht R.M."/>
        </authorList>
    </citation>
    <scope>NUCLEOTIDE SEQUENCE</scope>
    <source>
        <strain evidence="5">ORNL</strain>
    </source>
</reference>
<keyword evidence="2" id="KW-0238">DNA-binding</keyword>
<dbReference type="GO" id="GO:0003700">
    <property type="term" value="F:DNA-binding transcription factor activity"/>
    <property type="evidence" value="ECO:0007669"/>
    <property type="project" value="InterPro"/>
</dbReference>
<dbReference type="InterPro" id="IPR020449">
    <property type="entry name" value="Tscrpt_reg_AraC-type_HTH"/>
</dbReference>
<gene>
    <name evidence="5" type="ORF">CAY53_03335</name>
</gene>
<dbReference type="PROSITE" id="PS01124">
    <property type="entry name" value="HTH_ARAC_FAMILY_2"/>
    <property type="match status" value="1"/>
</dbReference>
<protein>
    <submittedName>
        <fullName evidence="5">AraC family transcriptional regulator</fullName>
    </submittedName>
</protein>
<sequence length="308" mass="35084">MGLGQDLTLFAGPGFYRTCGTDSFMLRPGLVLQLSQLPPTNPLCVEFEIQSSPLIFGFMLTGSNHCSYKHGALSGTKQLHTSGSNSITYLSDTVGNMRCKGGMRRLSIIMNKDFLYPYLVAEHSNITKQLERVLEGRKTAFQWIGTHSTRKMRLVADIVTSDYSGILHKLYMETRTLELIEIQLIEYLSSNNSYERTISLSASDIRRIKDVRELLVRDMENPPSLAQLAKMAGLSEKKLKMGFKQVFGLPVFEYFRNYRLEIARELLASGGMNVTEVGMHIGYQNLSHFSHEFFRRYGVTPKKFHRKR</sequence>
<feature type="domain" description="HTH araC/xylS-type" evidence="4">
    <location>
        <begin position="209"/>
        <end position="307"/>
    </location>
</feature>
<dbReference type="InterPro" id="IPR018060">
    <property type="entry name" value="HTH_AraC"/>
</dbReference>
<dbReference type="Proteomes" id="UP000239867">
    <property type="component" value="Chromosome"/>
</dbReference>
<dbReference type="PANTHER" id="PTHR47893:SF1">
    <property type="entry name" value="REGULATORY PROTEIN PCHR"/>
    <property type="match status" value="1"/>
</dbReference>
<keyword evidence="6" id="KW-1185">Reference proteome</keyword>
<keyword evidence="3" id="KW-0804">Transcription</keyword>
<dbReference type="AlphaFoldDB" id="A0A2L1GLX4"/>
<dbReference type="GO" id="GO:0043565">
    <property type="term" value="F:sequence-specific DNA binding"/>
    <property type="evidence" value="ECO:0007669"/>
    <property type="project" value="InterPro"/>
</dbReference>
<dbReference type="PRINTS" id="PR00032">
    <property type="entry name" value="HTHARAC"/>
</dbReference>
<reference evidence="5" key="2">
    <citation type="journal article" date="2018" name="MBio">
        <title>Insights into the evolution of host association through the isolation and characterization of a novel human periodontal pathobiont, Desulfobulbus oralis.</title>
        <authorList>
            <person name="Cross K.L."/>
            <person name="Chirania P."/>
            <person name="Xiong W."/>
            <person name="Beall C.J."/>
            <person name="Elkins J.G."/>
            <person name="Giannone R.J."/>
            <person name="Griffen A.L."/>
            <person name="Guss A.M."/>
            <person name="Hettich R.L."/>
            <person name="Joshi S.S."/>
            <person name="Mokrzan E.M."/>
            <person name="Martin R.K."/>
            <person name="Zhulin I.B."/>
            <person name="Leys E.J."/>
            <person name="Podar M."/>
        </authorList>
    </citation>
    <scope>NUCLEOTIDE SEQUENCE [LARGE SCALE GENOMIC DNA]</scope>
    <source>
        <strain evidence="5">ORNL</strain>
    </source>
</reference>
<dbReference type="PANTHER" id="PTHR47893">
    <property type="entry name" value="REGULATORY PROTEIN PCHR"/>
    <property type="match status" value="1"/>
</dbReference>
<evidence type="ECO:0000256" key="2">
    <source>
        <dbReference type="ARBA" id="ARBA00023125"/>
    </source>
</evidence>
<dbReference type="SUPFAM" id="SSF46689">
    <property type="entry name" value="Homeodomain-like"/>
    <property type="match status" value="2"/>
</dbReference>
<keyword evidence="1" id="KW-0805">Transcription regulation</keyword>
<dbReference type="InterPro" id="IPR009057">
    <property type="entry name" value="Homeodomain-like_sf"/>
</dbReference>